<reference evidence="1 2" key="1">
    <citation type="journal article" date="2007" name="Virology">
        <title>Sequence and annotation of the 314-kb MT325 and the 321-kb FR483 viruses that infect Chlorella Pbi.</title>
        <authorList>
            <person name="Fitzgerald L.A."/>
            <person name="Graves M.V."/>
            <person name="Li X."/>
            <person name="Feldblyum T."/>
            <person name="Hartigan J."/>
            <person name="Van Etten J.L."/>
        </authorList>
    </citation>
    <scope>NUCLEOTIDE SEQUENCE [LARGE SCALE GENOMIC DNA]</scope>
    <source>
        <strain evidence="1 2">MT325</strain>
    </source>
</reference>
<evidence type="ECO:0000313" key="1">
    <source>
        <dbReference type="EMBL" id="ABT13906.1"/>
    </source>
</evidence>
<dbReference type="EMBL" id="DQ491001">
    <property type="protein sequence ID" value="ABT13906.1"/>
    <property type="molecule type" value="Genomic_DNA"/>
</dbReference>
<protein>
    <submittedName>
        <fullName evidence="1">Uncharacterized protein m352L</fullName>
    </submittedName>
</protein>
<proteinExistence type="predicted"/>
<organism evidence="1 2">
    <name type="scientific">Paramecium bursaria Chlorella virus MT325</name>
    <name type="common">PBCV-MT325</name>
    <dbReference type="NCBI Taxonomy" id="346932"/>
    <lineage>
        <taxon>Viruses</taxon>
        <taxon>Varidnaviria</taxon>
        <taxon>Bamfordvirae</taxon>
        <taxon>Nucleocytoviricota</taxon>
        <taxon>Megaviricetes</taxon>
        <taxon>Algavirales</taxon>
        <taxon>Phycodnaviridae</taxon>
        <taxon>Chlorovirus</taxon>
        <taxon>Chlorovirus conductrix</taxon>
        <taxon>Paramecium bursaria Chlorella virus A1</taxon>
    </lineage>
</organism>
<name>A7IU82_PBCVM</name>
<sequence>MSCPQNSSALVPVSASGPRSRQLVVSNSSIASSLSTSTTTNSLSYQVVSSLVPEPLLQEERERSSRSRVSTTIPALSCCPMTNALHFPQPMVQSSPPHSMVTNLVVSLVSSPLKVTRVLERLMCPLPRVVMWIRLAVAHAPVMVRQTLSSTPMEHL</sequence>
<accession>A7IU82</accession>
<gene>
    <name evidence="1" type="primary">m352L</name>
    <name evidence="1" type="ORF">MT325_m352L</name>
</gene>
<evidence type="ECO:0000313" key="2">
    <source>
        <dbReference type="Proteomes" id="UP000246715"/>
    </source>
</evidence>
<dbReference type="Proteomes" id="UP000246715">
    <property type="component" value="Segment"/>
</dbReference>
<organismHost>
    <name type="scientific">Paramecium bursaria</name>
    <dbReference type="NCBI Taxonomy" id="74790"/>
</organismHost>